<dbReference type="InterPro" id="IPR011344">
    <property type="entry name" value="ssDNA-bd"/>
</dbReference>
<dbReference type="AlphaFoldDB" id="A0A0P1EC09"/>
<evidence type="ECO:0000256" key="1">
    <source>
        <dbReference type="ARBA" id="ARBA00023125"/>
    </source>
</evidence>
<dbReference type="PIRSF" id="PIRSF002070">
    <property type="entry name" value="SSB"/>
    <property type="match status" value="1"/>
</dbReference>
<dbReference type="InterPro" id="IPR012340">
    <property type="entry name" value="NA-bd_OB-fold"/>
</dbReference>
<dbReference type="Pfam" id="PF00436">
    <property type="entry name" value="SSB"/>
    <property type="match status" value="1"/>
</dbReference>
<comment type="caution">
    <text evidence="3">Lacks conserved residue(s) required for the propagation of feature annotation.</text>
</comment>
<keyword evidence="2" id="KW-0233">DNA recombination</keyword>
<gene>
    <name evidence="6" type="primary">ssb_1</name>
    <name evidence="6" type="ORF">RUA4292_00591</name>
</gene>
<dbReference type="Proteomes" id="UP000050783">
    <property type="component" value="Unassembled WGS sequence"/>
</dbReference>
<evidence type="ECO:0000256" key="4">
    <source>
        <dbReference type="PIRNR" id="PIRNR002070"/>
    </source>
</evidence>
<dbReference type="GO" id="GO:0009295">
    <property type="term" value="C:nucleoid"/>
    <property type="evidence" value="ECO:0007669"/>
    <property type="project" value="TreeGrafter"/>
</dbReference>
<dbReference type="Gene3D" id="2.40.50.140">
    <property type="entry name" value="Nucleic acid-binding proteins"/>
    <property type="match status" value="1"/>
</dbReference>
<sequence>MVTSVNKVILIGRMGTNPEIRRFDKSDRICYFSLATNEGWKDRKTGEWVEITQWHKIVVRVDQIISFCEVSICKGDLVFVEGSLETRNWSDDDSQNRYATEVVLRPFKGQLRLLKKSEQGRLQAAPKSDGVSLRETVDITDPPF</sequence>
<evidence type="ECO:0000313" key="6">
    <source>
        <dbReference type="EMBL" id="CUH46425.1"/>
    </source>
</evidence>
<dbReference type="SUPFAM" id="SSF50249">
    <property type="entry name" value="Nucleic acid-binding proteins"/>
    <property type="match status" value="1"/>
</dbReference>
<dbReference type="EMBL" id="CYPU01000011">
    <property type="protein sequence ID" value="CUH46425.1"/>
    <property type="molecule type" value="Genomic_DNA"/>
</dbReference>
<reference evidence="6 7" key="1">
    <citation type="submission" date="2015-09" db="EMBL/GenBank/DDBJ databases">
        <authorList>
            <consortium name="Swine Surveillance"/>
        </authorList>
    </citation>
    <scope>NUCLEOTIDE SEQUENCE [LARGE SCALE GENOMIC DNA]</scope>
    <source>
        <strain evidence="6 7">CECT 4292</strain>
    </source>
</reference>
<evidence type="ECO:0000313" key="7">
    <source>
        <dbReference type="Proteomes" id="UP000050783"/>
    </source>
</evidence>
<feature type="region of interest" description="Disordered" evidence="5">
    <location>
        <begin position="123"/>
        <end position="144"/>
    </location>
</feature>
<dbReference type="NCBIfam" id="TIGR00621">
    <property type="entry name" value="ssb"/>
    <property type="match status" value="1"/>
</dbReference>
<dbReference type="OrthoDB" id="9809878at2"/>
<dbReference type="PANTHER" id="PTHR10302:SF0">
    <property type="entry name" value="SINGLE-STRANDED DNA-BINDING PROTEIN, MITOCHONDRIAL"/>
    <property type="match status" value="1"/>
</dbReference>
<dbReference type="GO" id="GO:0003697">
    <property type="term" value="F:single-stranded DNA binding"/>
    <property type="evidence" value="ECO:0007669"/>
    <property type="project" value="UniProtKB-UniRule"/>
</dbReference>
<dbReference type="GO" id="GO:0006260">
    <property type="term" value="P:DNA replication"/>
    <property type="evidence" value="ECO:0007669"/>
    <property type="project" value="InterPro"/>
</dbReference>
<name>A0A0P1EC09_9RHOB</name>
<dbReference type="CDD" id="cd04496">
    <property type="entry name" value="SSB_OBF"/>
    <property type="match status" value="1"/>
</dbReference>
<protein>
    <recommendedName>
        <fullName evidence="3 4">Single-stranded DNA-binding protein</fullName>
        <shortName evidence="3">SSB</shortName>
    </recommendedName>
</protein>
<dbReference type="PANTHER" id="PTHR10302">
    <property type="entry name" value="SINGLE-STRANDED DNA-BINDING PROTEIN"/>
    <property type="match status" value="1"/>
</dbReference>
<dbReference type="HAMAP" id="MF_00984">
    <property type="entry name" value="SSB"/>
    <property type="match status" value="1"/>
</dbReference>
<evidence type="ECO:0000256" key="5">
    <source>
        <dbReference type="SAM" id="MobiDB-lite"/>
    </source>
</evidence>
<dbReference type="PROSITE" id="PS50935">
    <property type="entry name" value="SSB"/>
    <property type="match status" value="1"/>
</dbReference>
<keyword evidence="1 3" id="KW-0238">DNA-binding</keyword>
<organism evidence="6 7">
    <name type="scientific">Ruegeria atlantica</name>
    <dbReference type="NCBI Taxonomy" id="81569"/>
    <lineage>
        <taxon>Bacteria</taxon>
        <taxon>Pseudomonadati</taxon>
        <taxon>Pseudomonadota</taxon>
        <taxon>Alphaproteobacteria</taxon>
        <taxon>Rhodobacterales</taxon>
        <taxon>Roseobacteraceae</taxon>
        <taxon>Ruegeria</taxon>
    </lineage>
</organism>
<accession>A0A0P1EC09</accession>
<proteinExistence type="inferred from homology"/>
<evidence type="ECO:0000256" key="2">
    <source>
        <dbReference type="ARBA" id="ARBA00023172"/>
    </source>
</evidence>
<comment type="subunit">
    <text evidence="3">Homotetramer.</text>
</comment>
<dbReference type="GO" id="GO:0006310">
    <property type="term" value="P:DNA recombination"/>
    <property type="evidence" value="ECO:0007669"/>
    <property type="project" value="UniProtKB-KW"/>
</dbReference>
<evidence type="ECO:0000256" key="3">
    <source>
        <dbReference type="HAMAP-Rule" id="MF_00984"/>
    </source>
</evidence>
<dbReference type="InterPro" id="IPR000424">
    <property type="entry name" value="Primosome_PriB/ssb"/>
</dbReference>